<comment type="cofactor">
    <cofactor evidence="1">
        <name>FAD</name>
        <dbReference type="ChEBI" id="CHEBI:57692"/>
    </cofactor>
</comment>
<dbReference type="EC" id="1.1.2.4" evidence="9"/>
<dbReference type="Proteomes" id="UP000249293">
    <property type="component" value="Chromosome 2"/>
</dbReference>
<dbReference type="Pfam" id="PF02913">
    <property type="entry name" value="FAD-oxidase_C"/>
    <property type="match status" value="1"/>
</dbReference>
<evidence type="ECO:0000313" key="16">
    <source>
        <dbReference type="Proteomes" id="UP000249293"/>
    </source>
</evidence>
<dbReference type="PANTHER" id="PTHR11748">
    <property type="entry name" value="D-LACTATE DEHYDROGENASE"/>
    <property type="match status" value="1"/>
</dbReference>
<comment type="subcellular location">
    <subcellularLocation>
        <location evidence="2">Mitochondrion</location>
    </subcellularLocation>
</comment>
<dbReference type="GO" id="GO:0005739">
    <property type="term" value="C:mitochondrion"/>
    <property type="evidence" value="ECO:0007669"/>
    <property type="project" value="UniProtKB-SubCell"/>
</dbReference>
<dbReference type="GO" id="GO:0008720">
    <property type="term" value="F:D-lactate dehydrogenase (NAD+) activity"/>
    <property type="evidence" value="ECO:0007669"/>
    <property type="project" value="TreeGrafter"/>
</dbReference>
<evidence type="ECO:0000256" key="7">
    <source>
        <dbReference type="ARBA" id="ARBA00023002"/>
    </source>
</evidence>
<feature type="domain" description="FAD-binding PCMH-type" evidence="14">
    <location>
        <begin position="196"/>
        <end position="373"/>
    </location>
</feature>
<evidence type="ECO:0000256" key="10">
    <source>
        <dbReference type="ARBA" id="ARBA00051436"/>
    </source>
</evidence>
<feature type="compositionally biased region" description="Basic and acidic residues" evidence="12">
    <location>
        <begin position="86"/>
        <end position="102"/>
    </location>
</feature>
<evidence type="ECO:0000256" key="4">
    <source>
        <dbReference type="ARBA" id="ARBA00022630"/>
    </source>
</evidence>
<evidence type="ECO:0000256" key="12">
    <source>
        <dbReference type="SAM" id="MobiDB-lite"/>
    </source>
</evidence>
<keyword evidence="8" id="KW-0496">Mitochondrion</keyword>
<evidence type="ECO:0000256" key="6">
    <source>
        <dbReference type="ARBA" id="ARBA00022946"/>
    </source>
</evidence>
<name>A0A2U9R401_PICKU</name>
<dbReference type="FunFam" id="1.10.45.10:FF:000001">
    <property type="entry name" value="D-lactate dehydrogenase mitochondrial"/>
    <property type="match status" value="1"/>
</dbReference>
<dbReference type="SUPFAM" id="SSF56176">
    <property type="entry name" value="FAD-binding/transporter-associated domain-like"/>
    <property type="match status" value="1"/>
</dbReference>
<dbReference type="SUPFAM" id="SSF55103">
    <property type="entry name" value="FAD-linked oxidases, C-terminal domain"/>
    <property type="match status" value="1"/>
</dbReference>
<gene>
    <name evidence="15" type="ORF">C5L36_0B11920</name>
</gene>
<organism evidence="15 16">
    <name type="scientific">Pichia kudriavzevii</name>
    <name type="common">Yeast</name>
    <name type="synonym">Issatchenkia orientalis</name>
    <dbReference type="NCBI Taxonomy" id="4909"/>
    <lineage>
        <taxon>Eukaryota</taxon>
        <taxon>Fungi</taxon>
        <taxon>Dikarya</taxon>
        <taxon>Ascomycota</taxon>
        <taxon>Saccharomycotina</taxon>
        <taxon>Pichiomycetes</taxon>
        <taxon>Pichiales</taxon>
        <taxon>Pichiaceae</taxon>
        <taxon>Pichia</taxon>
    </lineage>
</organism>
<dbReference type="Gene3D" id="3.30.70.2740">
    <property type="match status" value="1"/>
</dbReference>
<keyword evidence="5" id="KW-0274">FAD</keyword>
<keyword evidence="13" id="KW-0472">Membrane</keyword>
<proteinExistence type="inferred from homology"/>
<dbReference type="Gene3D" id="3.30.465.10">
    <property type="match status" value="1"/>
</dbReference>
<dbReference type="InterPro" id="IPR016166">
    <property type="entry name" value="FAD-bd_PCMH"/>
</dbReference>
<evidence type="ECO:0000313" key="15">
    <source>
        <dbReference type="EMBL" id="AWU75961.1"/>
    </source>
</evidence>
<comment type="similarity">
    <text evidence="3">Belongs to the FAD-binding oxidoreductase/transferase type 4 family.</text>
</comment>
<dbReference type="InterPro" id="IPR006094">
    <property type="entry name" value="Oxid_FAD_bind_N"/>
</dbReference>
<keyword evidence="4" id="KW-0285">Flavoprotein</keyword>
<dbReference type="RefSeq" id="XP_029321438.1">
    <property type="nucleotide sequence ID" value="XM_029465579.1"/>
</dbReference>
<dbReference type="Gene3D" id="1.10.45.10">
    <property type="entry name" value="Vanillyl-alcohol Oxidase, Chain A, domain 4"/>
    <property type="match status" value="1"/>
</dbReference>
<evidence type="ECO:0000256" key="1">
    <source>
        <dbReference type="ARBA" id="ARBA00001974"/>
    </source>
</evidence>
<dbReference type="GO" id="GO:0071949">
    <property type="term" value="F:FAD binding"/>
    <property type="evidence" value="ECO:0007669"/>
    <property type="project" value="InterPro"/>
</dbReference>
<evidence type="ECO:0000256" key="2">
    <source>
        <dbReference type="ARBA" id="ARBA00004173"/>
    </source>
</evidence>
<protein>
    <recommendedName>
        <fullName evidence="9">D-lactate dehydrogenase (cytochrome)</fullName>
        <ecNumber evidence="9">1.1.2.4</ecNumber>
    </recommendedName>
    <alternativeName>
        <fullName evidence="11">D-lactate ferricytochrome C oxidoreductase</fullName>
    </alternativeName>
</protein>
<reference evidence="15 16" key="1">
    <citation type="submission" date="2018-06" db="EMBL/GenBank/DDBJ databases">
        <title>Population genomics shows no distinction between pathogenic Candida krusei and environmental Pichia kudriavzevii: One species, four names.</title>
        <authorList>
            <person name="Douglass A.P."/>
            <person name="Offei B."/>
            <person name="Braun-Galleani S."/>
            <person name="Coughlan A.Y."/>
            <person name="Martos A."/>
            <person name="Ortiz-Merino R.A."/>
            <person name="Byrne K.P."/>
            <person name="Wolfe K.H."/>
        </authorList>
    </citation>
    <scope>NUCLEOTIDE SEQUENCE [LARGE SCALE GENOMIC DNA]</scope>
    <source>
        <strain evidence="15 16">CBS573</strain>
    </source>
</reference>
<keyword evidence="13" id="KW-1133">Transmembrane helix</keyword>
<evidence type="ECO:0000256" key="11">
    <source>
        <dbReference type="ARBA" id="ARBA00083446"/>
    </source>
</evidence>
<dbReference type="VEuPathDB" id="FungiDB:C5L36_0B11920"/>
<evidence type="ECO:0000256" key="9">
    <source>
        <dbReference type="ARBA" id="ARBA00038897"/>
    </source>
</evidence>
<dbReference type="AlphaFoldDB" id="A0A2U9R401"/>
<evidence type="ECO:0000256" key="3">
    <source>
        <dbReference type="ARBA" id="ARBA00008000"/>
    </source>
</evidence>
<dbReference type="KEGG" id="pkz:C5L36_0B11920"/>
<sequence>MTHVYKNTQVSSPESWNIVHKKDCNSVILPSTFHYPSSMIMLPFSRAAVHLSRTRHSSLVSLRHALAIPQRVQYSHHRHYSTNTEKTAKTGSEKDPKSQARKDLGKSFLSTTAILFIGALVGTSWASFQLCKNPPEFLFPHTSTFPLKNAMPPLYGDSQKVIDELKPLLREDQITISKSELDTHSDAYFSTDHPSDEERPDAIVYPESTEQVSQILKIAHNHHVPIVPYTGGTSLEGHYIPTRKGICVDLSRLNKVLALHKEDLDIVVQPAVGWEDLDEFLRPQGLLFGPDPGPGACIGGMCGTSCSGTNAARYGTMRENVVSLTVVLADGTIIKTKRRPRKSSSGYNLTNLFVGSEGTLGIVTEATLKLHVAPKFENVAVVNFPTLRDAANAVAKIVQSGLQVNALEMLDTEMMQFVNQSGNVTKKYAESPTLMMKLGGNSKTVVDALTKDVKSICTECNIGRKDFRFAEDEEEKEELWTARKVALWSTLDAGKEKLGQDVQLWTTDVAVPISKLVDSLENTRRLLNEAGFMSSIVSHAGDGNYHAFIVYDKKDYVKAANVVKEMVHHALELDGTATGEHGIGIGKREFLREELGDAPIDLMRKIKFALDPLLLLNPDKVFKIDPEDTRLS</sequence>
<keyword evidence="6" id="KW-0809">Transit peptide</keyword>
<evidence type="ECO:0000259" key="14">
    <source>
        <dbReference type="PROSITE" id="PS51387"/>
    </source>
</evidence>
<evidence type="ECO:0000256" key="8">
    <source>
        <dbReference type="ARBA" id="ARBA00023128"/>
    </source>
</evidence>
<dbReference type="GO" id="GO:1903457">
    <property type="term" value="P:lactate catabolic process"/>
    <property type="evidence" value="ECO:0007669"/>
    <property type="project" value="TreeGrafter"/>
</dbReference>
<dbReference type="GO" id="GO:0004458">
    <property type="term" value="F:D-lactate dehydrogenase (cytochrome) activity"/>
    <property type="evidence" value="ECO:0007669"/>
    <property type="project" value="UniProtKB-EC"/>
</dbReference>
<dbReference type="Pfam" id="PF01565">
    <property type="entry name" value="FAD_binding_4"/>
    <property type="match status" value="1"/>
</dbReference>
<dbReference type="PROSITE" id="PS51387">
    <property type="entry name" value="FAD_PCMH"/>
    <property type="match status" value="1"/>
</dbReference>
<dbReference type="FunFam" id="3.30.465.10:FF:000014">
    <property type="entry name" value="D-lactate dehydrogenase (Cytochrome), putative"/>
    <property type="match status" value="1"/>
</dbReference>
<dbReference type="OrthoDB" id="7786253at2759"/>
<dbReference type="InterPro" id="IPR036318">
    <property type="entry name" value="FAD-bd_PCMH-like_sf"/>
</dbReference>
<feature type="transmembrane region" description="Helical" evidence="13">
    <location>
        <begin position="107"/>
        <end position="128"/>
    </location>
</feature>
<dbReference type="EMBL" id="CP028774">
    <property type="protein sequence ID" value="AWU75961.1"/>
    <property type="molecule type" value="Genomic_DNA"/>
</dbReference>
<dbReference type="InterPro" id="IPR016169">
    <property type="entry name" value="FAD-bd_PCMH_sub2"/>
</dbReference>
<dbReference type="InterPro" id="IPR004113">
    <property type="entry name" value="FAD-bd_oxidored_4_C"/>
</dbReference>
<dbReference type="PANTHER" id="PTHR11748:SF111">
    <property type="entry name" value="D-LACTATE DEHYDROGENASE, MITOCHONDRIAL-RELATED"/>
    <property type="match status" value="1"/>
</dbReference>
<keyword evidence="16" id="KW-1185">Reference proteome</keyword>
<evidence type="ECO:0000256" key="13">
    <source>
        <dbReference type="SAM" id="Phobius"/>
    </source>
</evidence>
<comment type="catalytic activity">
    <reaction evidence="10">
        <text>(R)-lactate + 2 Fe(III)-[cytochrome c] = 2 Fe(II)-[cytochrome c] + pyruvate + 2 H(+)</text>
        <dbReference type="Rhea" id="RHEA:13521"/>
        <dbReference type="Rhea" id="RHEA-COMP:10350"/>
        <dbReference type="Rhea" id="RHEA-COMP:14399"/>
        <dbReference type="ChEBI" id="CHEBI:15361"/>
        <dbReference type="ChEBI" id="CHEBI:15378"/>
        <dbReference type="ChEBI" id="CHEBI:16004"/>
        <dbReference type="ChEBI" id="CHEBI:29033"/>
        <dbReference type="ChEBI" id="CHEBI:29034"/>
        <dbReference type="EC" id="1.1.2.4"/>
    </reaction>
</comment>
<dbReference type="GeneID" id="40383726"/>
<dbReference type="InterPro" id="IPR016164">
    <property type="entry name" value="FAD-linked_Oxase-like_C"/>
</dbReference>
<dbReference type="InterPro" id="IPR016171">
    <property type="entry name" value="Vanillyl_alc_oxidase_C-sub2"/>
</dbReference>
<accession>A0A2U9R401</accession>
<dbReference type="FunFam" id="3.30.70.2740:FF:000001">
    <property type="entry name" value="D-lactate dehydrogenase mitochondrial"/>
    <property type="match status" value="1"/>
</dbReference>
<keyword evidence="13" id="KW-0812">Transmembrane</keyword>
<feature type="region of interest" description="Disordered" evidence="12">
    <location>
        <begin position="73"/>
        <end position="102"/>
    </location>
</feature>
<keyword evidence="7" id="KW-0560">Oxidoreductase</keyword>
<dbReference type="STRING" id="4909.A0A2U9R401"/>
<evidence type="ECO:0000256" key="5">
    <source>
        <dbReference type="ARBA" id="ARBA00022827"/>
    </source>
</evidence>